<reference evidence="1" key="1">
    <citation type="submission" date="2012-04" db="EMBL/GenBank/DDBJ databases">
        <title>The Genome Sequence of Fusarium oxysporum melonis.</title>
        <authorList>
            <consortium name="The Broad Institute Genome Sequencing Platform"/>
            <person name="Ma L.-J."/>
            <person name="Gale L.R."/>
            <person name="Schwartz D.C."/>
            <person name="Zhou S."/>
            <person name="Corby-Kistler H."/>
            <person name="Young S.K."/>
            <person name="Zeng Q."/>
            <person name="Gargeya S."/>
            <person name="Fitzgerald M."/>
            <person name="Haas B."/>
            <person name="Abouelleil A."/>
            <person name="Alvarado L."/>
            <person name="Arachchi H.M."/>
            <person name="Berlin A."/>
            <person name="Brown A."/>
            <person name="Chapman S.B."/>
            <person name="Chen Z."/>
            <person name="Dunbar C."/>
            <person name="Freedman E."/>
            <person name="Gearin G."/>
            <person name="Goldberg J."/>
            <person name="Griggs A."/>
            <person name="Gujja S."/>
            <person name="Heiman D."/>
            <person name="Howarth C."/>
            <person name="Larson L."/>
            <person name="Lui A."/>
            <person name="MacDonald P.J.P."/>
            <person name="Montmayeur A."/>
            <person name="Murphy C."/>
            <person name="Neiman D."/>
            <person name="Pearson M."/>
            <person name="Priest M."/>
            <person name="Roberts A."/>
            <person name="Saif S."/>
            <person name="Shea T."/>
            <person name="Shenoy N."/>
            <person name="Sisk P."/>
            <person name="Stolte C."/>
            <person name="Sykes S."/>
            <person name="Wortman J."/>
            <person name="Nusbaum C."/>
            <person name="Birren B."/>
        </authorList>
    </citation>
    <scope>NUCLEOTIDE SEQUENCE</scope>
    <source>
        <strain evidence="1">26406</strain>
    </source>
</reference>
<accession>W9YX26</accession>
<proteinExistence type="predicted"/>
<dbReference type="EMBL" id="KI980428">
    <property type="protein sequence ID" value="EXK24094.1"/>
    <property type="molecule type" value="Genomic_DNA"/>
</dbReference>
<name>W9YX26_FUSOX</name>
<organism evidence="1">
    <name type="scientific">Fusarium oxysporum f. sp. melonis 26406</name>
    <dbReference type="NCBI Taxonomy" id="1089452"/>
    <lineage>
        <taxon>Eukaryota</taxon>
        <taxon>Fungi</taxon>
        <taxon>Dikarya</taxon>
        <taxon>Ascomycota</taxon>
        <taxon>Pezizomycotina</taxon>
        <taxon>Sordariomycetes</taxon>
        <taxon>Hypocreomycetidae</taxon>
        <taxon>Hypocreales</taxon>
        <taxon>Nectriaceae</taxon>
        <taxon>Fusarium</taxon>
        <taxon>Fusarium oxysporum species complex</taxon>
    </lineage>
</organism>
<gene>
    <name evidence="1" type="ORF">FOMG_19160</name>
</gene>
<protein>
    <submittedName>
        <fullName evidence="1">Uncharacterized protein</fullName>
    </submittedName>
</protein>
<dbReference type="HOGENOM" id="CLU_172695_0_0_1"/>
<dbReference type="Proteomes" id="UP000030703">
    <property type="component" value="Unassembled WGS sequence"/>
</dbReference>
<dbReference type="AlphaFoldDB" id="W9YX26"/>
<evidence type="ECO:0000313" key="1">
    <source>
        <dbReference type="EMBL" id="EXK24094.1"/>
    </source>
</evidence>
<dbReference type="OrthoDB" id="5055216at2759"/>
<reference evidence="1" key="2">
    <citation type="submission" date="2014-02" db="EMBL/GenBank/DDBJ databases">
        <title>Annotation of the Genome Sequence of Fusarium oxysporum f. sp. melonis 26406.</title>
        <authorList>
            <consortium name="The Broad Institute Genomics Platform"/>
            <person name="Ma L.-J."/>
            <person name="Corby-Kistler H."/>
            <person name="Broz K."/>
            <person name="Gale L.R."/>
            <person name="Jonkers W."/>
            <person name="O'Donnell K."/>
            <person name="Ploetz R."/>
            <person name="Steinberg C."/>
            <person name="Schwartz D.C."/>
            <person name="VanEtten H."/>
            <person name="Zhou S."/>
            <person name="Young S.K."/>
            <person name="Zeng Q."/>
            <person name="Gargeya S."/>
            <person name="Fitzgerald M."/>
            <person name="Abouelleil A."/>
            <person name="Alvarado L."/>
            <person name="Chapman S.B."/>
            <person name="Gainer-Dewar J."/>
            <person name="Goldberg J."/>
            <person name="Griggs A."/>
            <person name="Gujja S."/>
            <person name="Hansen M."/>
            <person name="Howarth C."/>
            <person name="Imamovic A."/>
            <person name="Ireland A."/>
            <person name="Larimer J."/>
            <person name="McCowan C."/>
            <person name="Murphy C."/>
            <person name="Pearson M."/>
            <person name="Poon T.W."/>
            <person name="Priest M."/>
            <person name="Roberts A."/>
            <person name="Saif S."/>
            <person name="Shea T."/>
            <person name="Sykes S."/>
            <person name="Wortman J."/>
            <person name="Nusbaum C."/>
            <person name="Birren B."/>
        </authorList>
    </citation>
    <scope>NUCLEOTIDE SEQUENCE</scope>
    <source>
        <strain evidence="1">26406</strain>
    </source>
</reference>
<sequence length="78" mass="8332">MAKDLTEDRIHSCLEGAVFGNETVRILVEGSGSKASAAKGHQETAPLVVVGSSRLPPQWPSIVSKWSLSVEKKDENAT</sequence>
<dbReference type="VEuPathDB" id="FungiDB:FOMG_19160"/>